<feature type="compositionally biased region" description="Basic and acidic residues" evidence="1">
    <location>
        <begin position="1"/>
        <end position="12"/>
    </location>
</feature>
<dbReference type="InterPro" id="IPR036465">
    <property type="entry name" value="vWFA_dom_sf"/>
</dbReference>
<reference evidence="2" key="1">
    <citation type="submission" date="2022-07" db="EMBL/GenBank/DDBJ databases">
        <title>Genome Sequence of Physisporinus lineatus.</title>
        <authorList>
            <person name="Buettner E."/>
        </authorList>
    </citation>
    <scope>NUCLEOTIDE SEQUENCE</scope>
    <source>
        <strain evidence="2">VT162</strain>
    </source>
</reference>
<dbReference type="Gene3D" id="3.40.50.410">
    <property type="entry name" value="von Willebrand factor, type A domain"/>
    <property type="match status" value="1"/>
</dbReference>
<evidence type="ECO:0000313" key="2">
    <source>
        <dbReference type="EMBL" id="KAJ3480593.1"/>
    </source>
</evidence>
<accession>A0AAD5UZ98</accession>
<name>A0AAD5UZ98_9APHY</name>
<protein>
    <recommendedName>
        <fullName evidence="4">VWFA domain-containing protein</fullName>
    </recommendedName>
</protein>
<dbReference type="PANTHER" id="PTHR34706">
    <property type="entry name" value="SLR1338 PROTEIN"/>
    <property type="match status" value="1"/>
</dbReference>
<evidence type="ECO:0008006" key="4">
    <source>
        <dbReference type="Google" id="ProtNLM"/>
    </source>
</evidence>
<gene>
    <name evidence="2" type="ORF">NLI96_g8230</name>
</gene>
<dbReference type="PANTHER" id="PTHR34706:SF1">
    <property type="entry name" value="VWFA DOMAIN-CONTAINING PROTEIN"/>
    <property type="match status" value="1"/>
</dbReference>
<evidence type="ECO:0000256" key="1">
    <source>
        <dbReference type="SAM" id="MobiDB-lite"/>
    </source>
</evidence>
<organism evidence="2 3">
    <name type="scientific">Meripilus lineatus</name>
    <dbReference type="NCBI Taxonomy" id="2056292"/>
    <lineage>
        <taxon>Eukaryota</taxon>
        <taxon>Fungi</taxon>
        <taxon>Dikarya</taxon>
        <taxon>Basidiomycota</taxon>
        <taxon>Agaricomycotina</taxon>
        <taxon>Agaricomycetes</taxon>
        <taxon>Polyporales</taxon>
        <taxon>Meripilaceae</taxon>
        <taxon>Meripilus</taxon>
    </lineage>
</organism>
<dbReference type="SUPFAM" id="SSF53300">
    <property type="entry name" value="vWA-like"/>
    <property type="match status" value="1"/>
</dbReference>
<dbReference type="AlphaFoldDB" id="A0AAD5UZ98"/>
<sequence>MKLATDKGHSKEPVTSTSPERREETGFKQELEILRYYDTVILVDDSSSMVGGRWREARNALATLSEIAMAYDQDGIDIYFLNELTTEGQNITCPEAVESLFEKVRPWGWTPIARRLRELTGEYMQGLRESSLAGVMTKPINYIVITDGVPTDHDELPNVIMNLAMALENGRYTNNQLGIQFVQVGDDRWATQYLQNLDGDVKYYNFPRDIVDASPYSTGDTLTGEKILKILKGAIDRRLDNSGSVGRPGIAGSRTIQSY</sequence>
<feature type="region of interest" description="Disordered" evidence="1">
    <location>
        <begin position="1"/>
        <end position="24"/>
    </location>
</feature>
<evidence type="ECO:0000313" key="3">
    <source>
        <dbReference type="Proteomes" id="UP001212997"/>
    </source>
</evidence>
<keyword evidence="3" id="KW-1185">Reference proteome</keyword>
<dbReference type="Proteomes" id="UP001212997">
    <property type="component" value="Unassembled WGS sequence"/>
</dbReference>
<dbReference type="EMBL" id="JANAWD010000366">
    <property type="protein sequence ID" value="KAJ3480593.1"/>
    <property type="molecule type" value="Genomic_DNA"/>
</dbReference>
<proteinExistence type="predicted"/>
<comment type="caution">
    <text evidence="2">The sequence shown here is derived from an EMBL/GenBank/DDBJ whole genome shotgun (WGS) entry which is preliminary data.</text>
</comment>